<dbReference type="CDD" id="cd00883">
    <property type="entry name" value="beta_CA_cladeA"/>
    <property type="match status" value="1"/>
</dbReference>
<evidence type="ECO:0000256" key="7">
    <source>
        <dbReference type="ARBA" id="ARBA00048348"/>
    </source>
</evidence>
<reference evidence="10" key="1">
    <citation type="submission" date="2020-10" db="EMBL/GenBank/DDBJ databases">
        <title>Bacterium isolated from coastal waters sediment.</title>
        <authorList>
            <person name="Chen R.-J."/>
            <person name="Lu D.-C."/>
            <person name="Zhu K.-L."/>
            <person name="Du Z.-J."/>
        </authorList>
    </citation>
    <scope>NUCLEOTIDE SEQUENCE</scope>
    <source>
        <strain evidence="10">N1Y112</strain>
    </source>
</reference>
<evidence type="ECO:0000313" key="10">
    <source>
        <dbReference type="EMBL" id="MBE9399306.1"/>
    </source>
</evidence>
<sequence>MLSDLLANNKAWAKKMEERRPGFFKELAAQQKPDYLWIGCSDSRVPANEIVGLMPGELFVHRNIANMVLHTDLNCLSVLHYAVDVLKVKHIIVCGHYGCGGVRASLGHQDLGLIDNWLRHLKDIGYANRDILSAETDEDRRVDRFCELNVMAQVSNVCKTKPVQRAWKAGRELTIHGWIYSIEDGVIKDLKVDADDFNSMPELYWVE</sequence>
<evidence type="ECO:0000256" key="5">
    <source>
        <dbReference type="ARBA" id="ARBA00023239"/>
    </source>
</evidence>
<feature type="binding site" evidence="9">
    <location>
        <position position="42"/>
    </location>
    <ligand>
        <name>Zn(2+)</name>
        <dbReference type="ChEBI" id="CHEBI:29105"/>
    </ligand>
</feature>
<dbReference type="PROSITE" id="PS00704">
    <property type="entry name" value="PROK_CO2_ANHYDRASE_1"/>
    <property type="match status" value="1"/>
</dbReference>
<comment type="cofactor">
    <cofactor evidence="9">
        <name>Zn(2+)</name>
        <dbReference type="ChEBI" id="CHEBI:29105"/>
    </cofactor>
    <text evidence="9">Binds 1 zinc ion per subunit.</text>
</comment>
<dbReference type="GO" id="GO:0015976">
    <property type="term" value="P:carbon utilization"/>
    <property type="evidence" value="ECO:0007669"/>
    <property type="project" value="InterPro"/>
</dbReference>
<dbReference type="EC" id="4.2.1.1" evidence="2"/>
<comment type="caution">
    <text evidence="10">The sequence shown here is derived from an EMBL/GenBank/DDBJ whole genome shotgun (WGS) entry which is preliminary data.</text>
</comment>
<dbReference type="InterPro" id="IPR036874">
    <property type="entry name" value="Carbonic_anhydrase_sf"/>
</dbReference>
<dbReference type="InterPro" id="IPR015892">
    <property type="entry name" value="Carbonic_anhydrase_CS"/>
</dbReference>
<dbReference type="Gene3D" id="3.40.1050.10">
    <property type="entry name" value="Carbonic anhydrase"/>
    <property type="match status" value="1"/>
</dbReference>
<dbReference type="SMART" id="SM00947">
    <property type="entry name" value="Pro_CA"/>
    <property type="match status" value="1"/>
</dbReference>
<accession>A0A8J7FH81</accession>
<dbReference type="NCBIfam" id="NF007756">
    <property type="entry name" value="PRK10437.1"/>
    <property type="match status" value="1"/>
</dbReference>
<feature type="binding site" evidence="9">
    <location>
        <position position="96"/>
    </location>
    <ligand>
        <name>Zn(2+)</name>
        <dbReference type="ChEBI" id="CHEBI:29105"/>
    </ligand>
</feature>
<dbReference type="Pfam" id="PF00484">
    <property type="entry name" value="Pro_CA"/>
    <property type="match status" value="1"/>
</dbReference>
<gene>
    <name evidence="10" type="primary">can</name>
    <name evidence="10" type="ORF">IOQ59_18755</name>
</gene>
<feature type="binding site" evidence="9">
    <location>
        <position position="99"/>
    </location>
    <ligand>
        <name>Zn(2+)</name>
        <dbReference type="ChEBI" id="CHEBI:29105"/>
    </ligand>
</feature>
<dbReference type="SUPFAM" id="SSF53056">
    <property type="entry name" value="beta-carbonic anhydrase, cab"/>
    <property type="match status" value="1"/>
</dbReference>
<dbReference type="GO" id="GO:0008270">
    <property type="term" value="F:zinc ion binding"/>
    <property type="evidence" value="ECO:0007669"/>
    <property type="project" value="InterPro"/>
</dbReference>
<keyword evidence="3 9" id="KW-0479">Metal-binding</keyword>
<dbReference type="PANTHER" id="PTHR11002:SF76">
    <property type="entry name" value="CARBONIC ANHYDRASE"/>
    <property type="match status" value="1"/>
</dbReference>
<evidence type="ECO:0000256" key="9">
    <source>
        <dbReference type="PIRSR" id="PIRSR601765-1"/>
    </source>
</evidence>
<dbReference type="GO" id="GO:0004089">
    <property type="term" value="F:carbonate dehydratase activity"/>
    <property type="evidence" value="ECO:0007669"/>
    <property type="project" value="UniProtKB-EC"/>
</dbReference>
<dbReference type="EMBL" id="JADEYS010000025">
    <property type="protein sequence ID" value="MBE9399306.1"/>
    <property type="molecule type" value="Genomic_DNA"/>
</dbReference>
<evidence type="ECO:0000256" key="1">
    <source>
        <dbReference type="ARBA" id="ARBA00006217"/>
    </source>
</evidence>
<evidence type="ECO:0000256" key="4">
    <source>
        <dbReference type="ARBA" id="ARBA00022833"/>
    </source>
</evidence>
<feature type="binding site" evidence="9">
    <location>
        <position position="40"/>
    </location>
    <ligand>
        <name>Zn(2+)</name>
        <dbReference type="ChEBI" id="CHEBI:29105"/>
    </ligand>
</feature>
<evidence type="ECO:0000256" key="3">
    <source>
        <dbReference type="ARBA" id="ARBA00022723"/>
    </source>
</evidence>
<protein>
    <recommendedName>
        <fullName evidence="6">Carbonic anhydrase 2</fullName>
        <ecNumber evidence="2">4.2.1.1</ecNumber>
    </recommendedName>
    <alternativeName>
        <fullName evidence="8">Carbonate dehydratase 2</fullName>
    </alternativeName>
</protein>
<evidence type="ECO:0000256" key="2">
    <source>
        <dbReference type="ARBA" id="ARBA00012925"/>
    </source>
</evidence>
<dbReference type="RefSeq" id="WP_193955003.1">
    <property type="nucleotide sequence ID" value="NZ_JADEYS010000025.1"/>
</dbReference>
<organism evidence="10 11">
    <name type="scientific">Pontibacterium sinense</name>
    <dbReference type="NCBI Taxonomy" id="2781979"/>
    <lineage>
        <taxon>Bacteria</taxon>
        <taxon>Pseudomonadati</taxon>
        <taxon>Pseudomonadota</taxon>
        <taxon>Gammaproteobacteria</taxon>
        <taxon>Oceanospirillales</taxon>
        <taxon>Oceanospirillaceae</taxon>
        <taxon>Pontibacterium</taxon>
    </lineage>
</organism>
<keyword evidence="11" id="KW-1185">Reference proteome</keyword>
<dbReference type="AlphaFoldDB" id="A0A8J7FH81"/>
<dbReference type="Proteomes" id="UP000640333">
    <property type="component" value="Unassembled WGS sequence"/>
</dbReference>
<comment type="catalytic activity">
    <reaction evidence="7">
        <text>hydrogencarbonate + H(+) = CO2 + H2O</text>
        <dbReference type="Rhea" id="RHEA:10748"/>
        <dbReference type="ChEBI" id="CHEBI:15377"/>
        <dbReference type="ChEBI" id="CHEBI:15378"/>
        <dbReference type="ChEBI" id="CHEBI:16526"/>
        <dbReference type="ChEBI" id="CHEBI:17544"/>
        <dbReference type="EC" id="4.2.1.1"/>
    </reaction>
</comment>
<dbReference type="PANTHER" id="PTHR11002">
    <property type="entry name" value="CARBONIC ANHYDRASE"/>
    <property type="match status" value="1"/>
</dbReference>
<proteinExistence type="inferred from homology"/>
<evidence type="ECO:0000256" key="8">
    <source>
        <dbReference type="ARBA" id="ARBA00082533"/>
    </source>
</evidence>
<dbReference type="InterPro" id="IPR001765">
    <property type="entry name" value="Carbonic_anhydrase"/>
</dbReference>
<dbReference type="FunFam" id="3.40.1050.10:FF:000001">
    <property type="entry name" value="Carbonic anhydrase"/>
    <property type="match status" value="1"/>
</dbReference>
<evidence type="ECO:0000313" key="11">
    <source>
        <dbReference type="Proteomes" id="UP000640333"/>
    </source>
</evidence>
<comment type="similarity">
    <text evidence="1">Belongs to the beta-class carbonic anhydrase family.</text>
</comment>
<name>A0A8J7FH81_9GAMM</name>
<keyword evidence="4 9" id="KW-0862">Zinc</keyword>
<keyword evidence="5" id="KW-0456">Lyase</keyword>
<evidence type="ECO:0000256" key="6">
    <source>
        <dbReference type="ARBA" id="ARBA00039351"/>
    </source>
</evidence>